<keyword evidence="2" id="KW-1185">Reference proteome</keyword>
<evidence type="ECO:0000313" key="2">
    <source>
        <dbReference type="Proteomes" id="UP001055439"/>
    </source>
</evidence>
<accession>A0A9E7EDU4</accession>
<proteinExistence type="predicted"/>
<evidence type="ECO:0000313" key="1">
    <source>
        <dbReference type="EMBL" id="URD75113.1"/>
    </source>
</evidence>
<sequence length="32" mass="3647">MLTESKIQHECGQRRHHLLALVATAGGFYEHI</sequence>
<dbReference type="Proteomes" id="UP001055439">
    <property type="component" value="Chromosome 1"/>
</dbReference>
<name>A0A9E7EDU4_9LILI</name>
<dbReference type="EMBL" id="CP097502">
    <property type="protein sequence ID" value="URD75113.1"/>
    <property type="molecule type" value="Genomic_DNA"/>
</dbReference>
<protein>
    <submittedName>
        <fullName evidence="1">Uncharacterized protein</fullName>
    </submittedName>
</protein>
<organism evidence="1 2">
    <name type="scientific">Musa troglodytarum</name>
    <name type="common">fe'i banana</name>
    <dbReference type="NCBI Taxonomy" id="320322"/>
    <lineage>
        <taxon>Eukaryota</taxon>
        <taxon>Viridiplantae</taxon>
        <taxon>Streptophyta</taxon>
        <taxon>Embryophyta</taxon>
        <taxon>Tracheophyta</taxon>
        <taxon>Spermatophyta</taxon>
        <taxon>Magnoliopsida</taxon>
        <taxon>Liliopsida</taxon>
        <taxon>Zingiberales</taxon>
        <taxon>Musaceae</taxon>
        <taxon>Musa</taxon>
    </lineage>
</organism>
<gene>
    <name evidence="1" type="ORF">MUK42_33996</name>
</gene>
<dbReference type="AlphaFoldDB" id="A0A9E7EDU4"/>
<reference evidence="1" key="1">
    <citation type="submission" date="2022-05" db="EMBL/GenBank/DDBJ databases">
        <title>The Musa troglodytarum L. genome provides insights into the mechanism of non-climacteric behaviour and enrichment of carotenoids.</title>
        <authorList>
            <person name="Wang J."/>
        </authorList>
    </citation>
    <scope>NUCLEOTIDE SEQUENCE</scope>
    <source>
        <tissue evidence="1">Leaf</tissue>
    </source>
</reference>